<dbReference type="EMBL" id="JAHUTJ010076596">
    <property type="protein sequence ID" value="MED6294810.1"/>
    <property type="molecule type" value="Genomic_DNA"/>
</dbReference>
<sequence>QQGTVTQEISGNDPKQTRKPANEQRAQDLGRERWLGGAGRKLGASVCEISSELDTNRPSMTTSRPLQERLVVTLPQQATGKRSNSKTSQQRS</sequence>
<feature type="non-terminal residue" evidence="2">
    <location>
        <position position="1"/>
    </location>
</feature>
<feature type="region of interest" description="Disordered" evidence="1">
    <location>
        <begin position="1"/>
        <end position="92"/>
    </location>
</feature>
<keyword evidence="3" id="KW-1185">Reference proteome</keyword>
<feature type="compositionally biased region" description="Polar residues" evidence="1">
    <location>
        <begin position="74"/>
        <end position="92"/>
    </location>
</feature>
<comment type="caution">
    <text evidence="2">The sequence shown here is derived from an EMBL/GenBank/DDBJ whole genome shotgun (WGS) entry which is preliminary data.</text>
</comment>
<proteinExistence type="predicted"/>
<evidence type="ECO:0000256" key="1">
    <source>
        <dbReference type="SAM" id="MobiDB-lite"/>
    </source>
</evidence>
<reference evidence="2 3" key="1">
    <citation type="submission" date="2021-06" db="EMBL/GenBank/DDBJ databases">
        <authorList>
            <person name="Palmer J.M."/>
        </authorList>
    </citation>
    <scope>NUCLEOTIDE SEQUENCE [LARGE SCALE GENOMIC DNA]</scope>
    <source>
        <strain evidence="2 3">CL_MEX2019</strain>
        <tissue evidence="2">Muscle</tissue>
    </source>
</reference>
<feature type="compositionally biased region" description="Polar residues" evidence="1">
    <location>
        <begin position="52"/>
        <end position="65"/>
    </location>
</feature>
<name>A0ABU7F8X1_9TELE</name>
<feature type="compositionally biased region" description="Polar residues" evidence="1">
    <location>
        <begin position="1"/>
        <end position="14"/>
    </location>
</feature>
<dbReference type="Proteomes" id="UP001352852">
    <property type="component" value="Unassembled WGS sequence"/>
</dbReference>
<evidence type="ECO:0000313" key="3">
    <source>
        <dbReference type="Proteomes" id="UP001352852"/>
    </source>
</evidence>
<feature type="compositionally biased region" description="Basic and acidic residues" evidence="1">
    <location>
        <begin position="20"/>
        <end position="34"/>
    </location>
</feature>
<organism evidence="2 3">
    <name type="scientific">Characodon lateralis</name>
    <dbReference type="NCBI Taxonomy" id="208331"/>
    <lineage>
        <taxon>Eukaryota</taxon>
        <taxon>Metazoa</taxon>
        <taxon>Chordata</taxon>
        <taxon>Craniata</taxon>
        <taxon>Vertebrata</taxon>
        <taxon>Euteleostomi</taxon>
        <taxon>Actinopterygii</taxon>
        <taxon>Neopterygii</taxon>
        <taxon>Teleostei</taxon>
        <taxon>Neoteleostei</taxon>
        <taxon>Acanthomorphata</taxon>
        <taxon>Ovalentaria</taxon>
        <taxon>Atherinomorphae</taxon>
        <taxon>Cyprinodontiformes</taxon>
        <taxon>Goodeidae</taxon>
        <taxon>Characodon</taxon>
    </lineage>
</organism>
<gene>
    <name evidence="2" type="ORF">CHARACLAT_024966</name>
</gene>
<accession>A0ABU7F8X1</accession>
<protein>
    <submittedName>
        <fullName evidence="2">Uncharacterized protein</fullName>
    </submittedName>
</protein>
<evidence type="ECO:0000313" key="2">
    <source>
        <dbReference type="EMBL" id="MED6294810.1"/>
    </source>
</evidence>